<accession>A0A839QQZ3</accession>
<sequence length="369" mass="38872">MIRWETGRVLEERTRWPGVQQLIVDVDGEHVRALVYTDMLGEVSPGEHLALNTNALRRGLGTGGDAFAVARLDDSPGVGGAADSAPQQDDPPLGGHMMKARYTPMQMMVDAIDDPESPHATVIDAADSLHGTPVVVADLHSSLPAIIAGIRAEAPAARIVAIHTDWAALPAQFSRAAAELRAAGHLASVISTGQAFGGDWEAVSLPSALIAAVHVLEADAVIAVQGPGNLGTGTRWGFSGIHAAEAINMAHALHGRAIHALRVSEADQRPRHRGLSHHSLTVLERFTHVPVGLPVLAADDALAAPIDQEVREALAPLGREVIAVRADGLLDQLRSSPVRLSTMGRGFAEDLRAFLYPALAGRYAGSLFS</sequence>
<dbReference type="InterPro" id="IPR024479">
    <property type="entry name" value="DUF3866"/>
</dbReference>
<protein>
    <recommendedName>
        <fullName evidence="3">DUF3866 family protein</fullName>
    </recommendedName>
</protein>
<dbReference type="RefSeq" id="WP_183374476.1">
    <property type="nucleotide sequence ID" value="NZ_CBCSFZ010000032.1"/>
</dbReference>
<dbReference type="EMBL" id="JACHWP010000001">
    <property type="protein sequence ID" value="MBB3022432.1"/>
    <property type="molecule type" value="Genomic_DNA"/>
</dbReference>
<comment type="caution">
    <text evidence="1">The sequence shown here is derived from an EMBL/GenBank/DDBJ whole genome shotgun (WGS) entry which is preliminary data.</text>
</comment>
<reference evidence="1 2" key="1">
    <citation type="submission" date="2020-08" db="EMBL/GenBank/DDBJ databases">
        <title>Sequencing the genomes of 1000 actinobacteria strains.</title>
        <authorList>
            <person name="Klenk H.-P."/>
        </authorList>
    </citation>
    <scope>NUCLEOTIDE SEQUENCE [LARGE SCALE GENOMIC DNA]</scope>
    <source>
        <strain evidence="1 2">DSM 23040</strain>
    </source>
</reference>
<evidence type="ECO:0008006" key="3">
    <source>
        <dbReference type="Google" id="ProtNLM"/>
    </source>
</evidence>
<evidence type="ECO:0000313" key="1">
    <source>
        <dbReference type="EMBL" id="MBB3022432.1"/>
    </source>
</evidence>
<keyword evidence="2" id="KW-1185">Reference proteome</keyword>
<proteinExistence type="predicted"/>
<name>A0A839QQZ3_9MICO</name>
<organism evidence="1 2">
    <name type="scientific">Helcobacillus massiliensis</name>
    <dbReference type="NCBI Taxonomy" id="521392"/>
    <lineage>
        <taxon>Bacteria</taxon>
        <taxon>Bacillati</taxon>
        <taxon>Actinomycetota</taxon>
        <taxon>Actinomycetes</taxon>
        <taxon>Micrococcales</taxon>
        <taxon>Dermabacteraceae</taxon>
        <taxon>Helcobacillus</taxon>
    </lineage>
</organism>
<dbReference type="AlphaFoldDB" id="A0A839QQZ3"/>
<gene>
    <name evidence="1" type="ORF">FHX50_000680</name>
</gene>
<evidence type="ECO:0000313" key="2">
    <source>
        <dbReference type="Proteomes" id="UP000568050"/>
    </source>
</evidence>
<dbReference type="Proteomes" id="UP000568050">
    <property type="component" value="Unassembled WGS sequence"/>
</dbReference>
<dbReference type="Pfam" id="PF12982">
    <property type="entry name" value="DUF3866"/>
    <property type="match status" value="1"/>
</dbReference>